<keyword evidence="3" id="KW-1185">Reference proteome</keyword>
<comment type="caution">
    <text evidence="2">The sequence shown here is derived from an EMBL/GenBank/DDBJ whole genome shotgun (WGS) entry which is preliminary data.</text>
</comment>
<evidence type="ECO:0000313" key="2">
    <source>
        <dbReference type="EMBL" id="KAJ7073305.1"/>
    </source>
</evidence>
<organism evidence="2 3">
    <name type="scientific">Mycena belliarum</name>
    <dbReference type="NCBI Taxonomy" id="1033014"/>
    <lineage>
        <taxon>Eukaryota</taxon>
        <taxon>Fungi</taxon>
        <taxon>Dikarya</taxon>
        <taxon>Basidiomycota</taxon>
        <taxon>Agaricomycotina</taxon>
        <taxon>Agaricomycetes</taxon>
        <taxon>Agaricomycetidae</taxon>
        <taxon>Agaricales</taxon>
        <taxon>Marasmiineae</taxon>
        <taxon>Mycenaceae</taxon>
        <taxon>Mycena</taxon>
    </lineage>
</organism>
<evidence type="ECO:0000313" key="3">
    <source>
        <dbReference type="Proteomes" id="UP001222325"/>
    </source>
</evidence>
<feature type="transmembrane region" description="Helical" evidence="1">
    <location>
        <begin position="252"/>
        <end position="270"/>
    </location>
</feature>
<sequence length="298" mass="33374">MRWCGLESLWNWEVRRLLSPAVPYRRQTNRAPPYGVRPGGRQLCLRVVRGRSPPPGVGLVPASLPRCPHGCSGTRLRQDRRHGLRRAGMGLRVPAAASCAPLAPDDRRLLVVRRGRSVHGLCGLRNRDPETGPSWPEPLLALARGTVPLRLVLVGRASSRWGPPLRLDLMDSTLRRSRFHMPRESIVSGRRSTPWRLARWIARISGGRCCGARCSRGTADSGRDRKGASSYSVLRGARWLSWEPAAQLDSDYSAAVMAFVLIFPFPYLFARSASCRFRVRRFFCGGFLRRCGVRVCIQ</sequence>
<protein>
    <submittedName>
        <fullName evidence="2">Uncharacterized protein</fullName>
    </submittedName>
</protein>
<keyword evidence="1" id="KW-1133">Transmembrane helix</keyword>
<dbReference type="AlphaFoldDB" id="A0AAD6TQ33"/>
<name>A0AAD6TQ33_9AGAR</name>
<proteinExistence type="predicted"/>
<accession>A0AAD6TQ33</accession>
<dbReference type="Proteomes" id="UP001222325">
    <property type="component" value="Unassembled WGS sequence"/>
</dbReference>
<evidence type="ECO:0000256" key="1">
    <source>
        <dbReference type="SAM" id="Phobius"/>
    </source>
</evidence>
<keyword evidence="1" id="KW-0812">Transmembrane</keyword>
<gene>
    <name evidence="2" type="ORF">B0H15DRAFT_869242</name>
</gene>
<dbReference type="EMBL" id="JARJCN010000117">
    <property type="protein sequence ID" value="KAJ7073305.1"/>
    <property type="molecule type" value="Genomic_DNA"/>
</dbReference>
<reference evidence="2" key="1">
    <citation type="submission" date="2023-03" db="EMBL/GenBank/DDBJ databases">
        <title>Massive genome expansion in bonnet fungi (Mycena s.s.) driven by repeated elements and novel gene families across ecological guilds.</title>
        <authorList>
            <consortium name="Lawrence Berkeley National Laboratory"/>
            <person name="Harder C.B."/>
            <person name="Miyauchi S."/>
            <person name="Viragh M."/>
            <person name="Kuo A."/>
            <person name="Thoen E."/>
            <person name="Andreopoulos B."/>
            <person name="Lu D."/>
            <person name="Skrede I."/>
            <person name="Drula E."/>
            <person name="Henrissat B."/>
            <person name="Morin E."/>
            <person name="Kohler A."/>
            <person name="Barry K."/>
            <person name="LaButti K."/>
            <person name="Morin E."/>
            <person name="Salamov A."/>
            <person name="Lipzen A."/>
            <person name="Mereny Z."/>
            <person name="Hegedus B."/>
            <person name="Baldrian P."/>
            <person name="Stursova M."/>
            <person name="Weitz H."/>
            <person name="Taylor A."/>
            <person name="Grigoriev I.V."/>
            <person name="Nagy L.G."/>
            <person name="Martin F."/>
            <person name="Kauserud H."/>
        </authorList>
    </citation>
    <scope>NUCLEOTIDE SEQUENCE</scope>
    <source>
        <strain evidence="2">CBHHK173m</strain>
    </source>
</reference>
<keyword evidence="1" id="KW-0472">Membrane</keyword>